<evidence type="ECO:0000256" key="4">
    <source>
        <dbReference type="ARBA" id="ARBA00022833"/>
    </source>
</evidence>
<organism evidence="6 7">
    <name type="scientific">Mucilaginibacter terrae</name>
    <dbReference type="NCBI Taxonomy" id="1955052"/>
    <lineage>
        <taxon>Bacteria</taxon>
        <taxon>Pseudomonadati</taxon>
        <taxon>Bacteroidota</taxon>
        <taxon>Sphingobacteriia</taxon>
        <taxon>Sphingobacteriales</taxon>
        <taxon>Sphingobacteriaceae</taxon>
        <taxon>Mucilaginibacter</taxon>
    </lineage>
</organism>
<dbReference type="PANTHER" id="PTHR42978">
    <property type="entry name" value="QUORUM-QUENCHING LACTONASE YTNP-RELATED-RELATED"/>
    <property type="match status" value="1"/>
</dbReference>
<protein>
    <submittedName>
        <fullName evidence="6">Glyoxylase-like metal-dependent hydrolase (Beta-lactamase superfamily II)</fullName>
    </submittedName>
</protein>
<sequence>MSINLSNPATLQENSGAELFTINTGLFKLDGGAMFGVVPKTIWSKTNPADENNLCTLAMRCLLVKDNDRLILIDTGIGTKLSDKVKPFYHLHGDDTLEKSLASYGFTPDDITDVLLTHLHLDHVGGAVIKYGEQLLPAFKNATYWTNEEHWQWATENPNDREKASFLKENLEPLQQSGRLKFVKIKDGIQFSPNIKLHFVSGHTHAMMLPLINYKGRQIFFIADLVPTTGHLPIAYVASYDIHPLQAMAEKKTFLQQALDNKYVLFFEHDAINECCTLQQTEKGIRIKDLIKLTHI</sequence>
<dbReference type="Pfam" id="PF00753">
    <property type="entry name" value="Lactamase_B"/>
    <property type="match status" value="1"/>
</dbReference>
<dbReference type="Proteomes" id="UP001258315">
    <property type="component" value="Unassembled WGS sequence"/>
</dbReference>
<keyword evidence="2" id="KW-0479">Metal-binding</keyword>
<evidence type="ECO:0000313" key="7">
    <source>
        <dbReference type="Proteomes" id="UP001258315"/>
    </source>
</evidence>
<dbReference type="PANTHER" id="PTHR42978:SF6">
    <property type="entry name" value="QUORUM-QUENCHING LACTONASE YTNP-RELATED"/>
    <property type="match status" value="1"/>
</dbReference>
<evidence type="ECO:0000256" key="1">
    <source>
        <dbReference type="ARBA" id="ARBA00007749"/>
    </source>
</evidence>
<accession>A0ABU3GSJ1</accession>
<dbReference type="InterPro" id="IPR036866">
    <property type="entry name" value="RibonucZ/Hydroxyglut_hydro"/>
</dbReference>
<dbReference type="InterPro" id="IPR051013">
    <property type="entry name" value="MBL_superfamily_lactonases"/>
</dbReference>
<keyword evidence="4" id="KW-0862">Zinc</keyword>
<dbReference type="RefSeq" id="WP_311947531.1">
    <property type="nucleotide sequence ID" value="NZ_JAVLVU010000001.1"/>
</dbReference>
<dbReference type="SMART" id="SM00849">
    <property type="entry name" value="Lactamase_B"/>
    <property type="match status" value="1"/>
</dbReference>
<name>A0ABU3GSJ1_9SPHI</name>
<dbReference type="InterPro" id="IPR001279">
    <property type="entry name" value="Metallo-B-lactamas"/>
</dbReference>
<dbReference type="Gene3D" id="3.60.15.10">
    <property type="entry name" value="Ribonuclease Z/Hydroxyacylglutathione hydrolase-like"/>
    <property type="match status" value="1"/>
</dbReference>
<gene>
    <name evidence="6" type="ORF">QE417_000702</name>
</gene>
<evidence type="ECO:0000256" key="2">
    <source>
        <dbReference type="ARBA" id="ARBA00022723"/>
    </source>
</evidence>
<reference evidence="7" key="1">
    <citation type="submission" date="2023-07" db="EMBL/GenBank/DDBJ databases">
        <title>Functional and genomic diversity of the sorghum phyllosphere microbiome.</title>
        <authorList>
            <person name="Shade A."/>
        </authorList>
    </citation>
    <scope>NUCLEOTIDE SEQUENCE [LARGE SCALE GENOMIC DNA]</scope>
    <source>
        <strain evidence="7">SORGH_AS_0422</strain>
    </source>
</reference>
<proteinExistence type="inferred from homology"/>
<keyword evidence="7" id="KW-1185">Reference proteome</keyword>
<dbReference type="CDD" id="cd16281">
    <property type="entry name" value="metallo-hydrolase-like_MBL-fold"/>
    <property type="match status" value="1"/>
</dbReference>
<keyword evidence="3" id="KW-0378">Hydrolase</keyword>
<comment type="similarity">
    <text evidence="1">Belongs to the metallo-beta-lactamase superfamily.</text>
</comment>
<comment type="caution">
    <text evidence="6">The sequence shown here is derived from an EMBL/GenBank/DDBJ whole genome shotgun (WGS) entry which is preliminary data.</text>
</comment>
<evidence type="ECO:0000313" key="6">
    <source>
        <dbReference type="EMBL" id="MDT3401630.1"/>
    </source>
</evidence>
<evidence type="ECO:0000259" key="5">
    <source>
        <dbReference type="SMART" id="SM00849"/>
    </source>
</evidence>
<dbReference type="SUPFAM" id="SSF56281">
    <property type="entry name" value="Metallo-hydrolase/oxidoreductase"/>
    <property type="match status" value="1"/>
</dbReference>
<evidence type="ECO:0000256" key="3">
    <source>
        <dbReference type="ARBA" id="ARBA00022801"/>
    </source>
</evidence>
<dbReference type="EMBL" id="JAVLVU010000001">
    <property type="protein sequence ID" value="MDT3401630.1"/>
    <property type="molecule type" value="Genomic_DNA"/>
</dbReference>
<feature type="domain" description="Metallo-beta-lactamase" evidence="5">
    <location>
        <begin position="58"/>
        <end position="269"/>
    </location>
</feature>